<name>A0A0F6W3B3_9BACT</name>
<evidence type="ECO:0000256" key="6">
    <source>
        <dbReference type="ARBA" id="ARBA00023163"/>
    </source>
</evidence>
<gene>
    <name evidence="10" type="ORF">DB32_003491</name>
</gene>
<dbReference type="InterPro" id="IPR039420">
    <property type="entry name" value="WalR-like"/>
</dbReference>
<dbReference type="GO" id="GO:0000976">
    <property type="term" value="F:transcription cis-regulatory region binding"/>
    <property type="evidence" value="ECO:0007669"/>
    <property type="project" value="TreeGrafter"/>
</dbReference>
<organism evidence="10 11">
    <name type="scientific">Sandaracinus amylolyticus</name>
    <dbReference type="NCBI Taxonomy" id="927083"/>
    <lineage>
        <taxon>Bacteria</taxon>
        <taxon>Pseudomonadati</taxon>
        <taxon>Myxococcota</taxon>
        <taxon>Polyangia</taxon>
        <taxon>Polyangiales</taxon>
        <taxon>Sandaracinaceae</taxon>
        <taxon>Sandaracinus</taxon>
    </lineage>
</organism>
<dbReference type="GO" id="GO:0032993">
    <property type="term" value="C:protein-DNA complex"/>
    <property type="evidence" value="ECO:0007669"/>
    <property type="project" value="TreeGrafter"/>
</dbReference>
<dbReference type="PANTHER" id="PTHR48111:SF1">
    <property type="entry name" value="TWO-COMPONENT RESPONSE REGULATOR ORR33"/>
    <property type="match status" value="1"/>
</dbReference>
<dbReference type="Proteomes" id="UP000034883">
    <property type="component" value="Chromosome"/>
</dbReference>
<dbReference type="KEGG" id="samy:DB32_003491"/>
<keyword evidence="2" id="KW-0597">Phosphoprotein</keyword>
<dbReference type="Pfam" id="PF00486">
    <property type="entry name" value="Trans_reg_C"/>
    <property type="match status" value="1"/>
</dbReference>
<sequence>MLRELGCRVRAADLWEPLEHDEVLGKDPPAAVLVEVLDQVEAGRAALGRLRAAPPLAEVPILAAVTVPALQRLDPSDTFDDIVLVPYLPVELYVRIRRAEWRRSEYSDSERLKLGPLVIDRAAHEVLVDGRLIQLTHQEFALLEFLARHRGRVFSRQQLLERVWGVDYYGGSRTVDIHVRRLRMKLASAAKPIETVRGVGYKMKAP</sequence>
<dbReference type="FunFam" id="1.10.10.10:FF:000018">
    <property type="entry name" value="DNA-binding response regulator ResD"/>
    <property type="match status" value="1"/>
</dbReference>
<dbReference type="InterPro" id="IPR016032">
    <property type="entry name" value="Sig_transdc_resp-reg_C-effctor"/>
</dbReference>
<keyword evidence="11" id="KW-1185">Reference proteome</keyword>
<comment type="function">
    <text evidence="7">This protein is a positive regulator for the phosphate regulon. Transcription of this operon is positively regulated by PhoB and PhoR when phosphate is limited.</text>
</comment>
<keyword evidence="6" id="KW-0804">Transcription</keyword>
<dbReference type="GO" id="GO:0006355">
    <property type="term" value="P:regulation of DNA-templated transcription"/>
    <property type="evidence" value="ECO:0007669"/>
    <property type="project" value="InterPro"/>
</dbReference>
<evidence type="ECO:0000313" key="10">
    <source>
        <dbReference type="EMBL" id="AKF06342.1"/>
    </source>
</evidence>
<dbReference type="Gene3D" id="1.10.10.10">
    <property type="entry name" value="Winged helix-like DNA-binding domain superfamily/Winged helix DNA-binding domain"/>
    <property type="match status" value="1"/>
</dbReference>
<dbReference type="InterPro" id="IPR001867">
    <property type="entry name" value="OmpR/PhoB-type_DNA-bd"/>
</dbReference>
<reference evidence="10 11" key="1">
    <citation type="submission" date="2015-03" db="EMBL/GenBank/DDBJ databases">
        <title>Genome assembly of Sandaracinus amylolyticus DSM 53668.</title>
        <authorList>
            <person name="Sharma G."/>
            <person name="Subramanian S."/>
        </authorList>
    </citation>
    <scope>NUCLEOTIDE SEQUENCE [LARGE SCALE GENOMIC DNA]</scope>
    <source>
        <strain evidence="10 11">DSM 53668</strain>
    </source>
</reference>
<evidence type="ECO:0000256" key="5">
    <source>
        <dbReference type="ARBA" id="ARBA00023125"/>
    </source>
</evidence>
<feature type="domain" description="OmpR/PhoB-type" evidence="9">
    <location>
        <begin position="109"/>
        <end position="205"/>
    </location>
</feature>
<keyword evidence="4" id="KW-0805">Transcription regulation</keyword>
<evidence type="ECO:0000313" key="11">
    <source>
        <dbReference type="Proteomes" id="UP000034883"/>
    </source>
</evidence>
<protein>
    <recommendedName>
        <fullName evidence="1">Phosphate regulon transcriptional regulatory protein PhoB</fullName>
    </recommendedName>
</protein>
<dbReference type="PROSITE" id="PS51755">
    <property type="entry name" value="OMPR_PHOB"/>
    <property type="match status" value="1"/>
</dbReference>
<dbReference type="InterPro" id="IPR036388">
    <property type="entry name" value="WH-like_DNA-bd_sf"/>
</dbReference>
<keyword evidence="3" id="KW-0902">Two-component regulatory system</keyword>
<dbReference type="GO" id="GO:0005829">
    <property type="term" value="C:cytosol"/>
    <property type="evidence" value="ECO:0007669"/>
    <property type="project" value="TreeGrafter"/>
</dbReference>
<dbReference type="PANTHER" id="PTHR48111">
    <property type="entry name" value="REGULATOR OF RPOS"/>
    <property type="match status" value="1"/>
</dbReference>
<proteinExistence type="predicted"/>
<dbReference type="GO" id="GO:0000156">
    <property type="term" value="F:phosphorelay response regulator activity"/>
    <property type="evidence" value="ECO:0007669"/>
    <property type="project" value="TreeGrafter"/>
</dbReference>
<evidence type="ECO:0000256" key="8">
    <source>
        <dbReference type="PROSITE-ProRule" id="PRU01091"/>
    </source>
</evidence>
<evidence type="ECO:0000256" key="7">
    <source>
        <dbReference type="ARBA" id="ARBA00024735"/>
    </source>
</evidence>
<dbReference type="CDD" id="cd00383">
    <property type="entry name" value="trans_reg_C"/>
    <property type="match status" value="1"/>
</dbReference>
<dbReference type="SUPFAM" id="SSF46894">
    <property type="entry name" value="C-terminal effector domain of the bipartite response regulators"/>
    <property type="match status" value="1"/>
</dbReference>
<dbReference type="EMBL" id="CP011125">
    <property type="protein sequence ID" value="AKF06342.1"/>
    <property type="molecule type" value="Genomic_DNA"/>
</dbReference>
<evidence type="ECO:0000256" key="1">
    <source>
        <dbReference type="ARBA" id="ARBA00013332"/>
    </source>
</evidence>
<keyword evidence="5 8" id="KW-0238">DNA-binding</keyword>
<evidence type="ECO:0000259" key="9">
    <source>
        <dbReference type="PROSITE" id="PS51755"/>
    </source>
</evidence>
<evidence type="ECO:0000256" key="2">
    <source>
        <dbReference type="ARBA" id="ARBA00022553"/>
    </source>
</evidence>
<dbReference type="STRING" id="927083.DB32_003491"/>
<dbReference type="SMART" id="SM00862">
    <property type="entry name" value="Trans_reg_C"/>
    <property type="match status" value="1"/>
</dbReference>
<evidence type="ECO:0000256" key="3">
    <source>
        <dbReference type="ARBA" id="ARBA00023012"/>
    </source>
</evidence>
<accession>A0A0F6W3B3</accession>
<dbReference type="AlphaFoldDB" id="A0A0F6W3B3"/>
<evidence type="ECO:0000256" key="4">
    <source>
        <dbReference type="ARBA" id="ARBA00023015"/>
    </source>
</evidence>
<feature type="DNA-binding region" description="OmpR/PhoB-type" evidence="8">
    <location>
        <begin position="109"/>
        <end position="205"/>
    </location>
</feature>